<keyword evidence="1" id="KW-0614">Plasmid</keyword>
<organism evidence="1">
    <name type="scientific">Cupriavidus taiwanensis</name>
    <dbReference type="NCBI Taxonomy" id="164546"/>
    <lineage>
        <taxon>Bacteria</taxon>
        <taxon>Pseudomonadati</taxon>
        <taxon>Pseudomonadota</taxon>
        <taxon>Betaproteobacteria</taxon>
        <taxon>Burkholderiales</taxon>
        <taxon>Burkholderiaceae</taxon>
        <taxon>Cupriavidus</taxon>
    </lineage>
</organism>
<dbReference type="AlphaFoldDB" id="A0A375HGI2"/>
<sequence length="105" mass="11554">MEDALAAKNDELTTAKAELNNVIAHRHRIEEELAERTAVLDKRARAHDELAKLVDAFRQAVSSFASAQLTVQMAGDISEFRPTLTVLDGIVGRLQSEIRSAIKAK</sequence>
<proteinExistence type="predicted"/>
<dbReference type="EMBL" id="LT984809">
    <property type="protein sequence ID" value="SPD49390.1"/>
    <property type="molecule type" value="Genomic_DNA"/>
</dbReference>
<geneLocation type="plasmid" evidence="1">
    <name>I</name>
</geneLocation>
<protein>
    <submittedName>
        <fullName evidence="1">Uncharacterized protein</fullName>
    </submittedName>
</protein>
<evidence type="ECO:0000313" key="1">
    <source>
        <dbReference type="EMBL" id="SPD49390.1"/>
    </source>
</evidence>
<reference evidence="1" key="1">
    <citation type="submission" date="2018-01" db="EMBL/GenBank/DDBJ databases">
        <authorList>
            <person name="Gaut B.S."/>
            <person name="Morton B.R."/>
            <person name="Clegg M.T."/>
            <person name="Duvall M.R."/>
        </authorList>
    </citation>
    <scope>NUCLEOTIDE SEQUENCE</scope>
    <source>
        <strain evidence="1">Cupriavidus taiwanensis STM 8555</strain>
    </source>
</reference>
<accession>A0A375HGI2</accession>
<gene>
    <name evidence="1" type="ORF">CBM2612_P0735</name>
</gene>
<name>A0A375HGI2_9BURK</name>